<gene>
    <name evidence="1" type="ORF">SAMN05216474_1744</name>
</gene>
<dbReference type="EMBL" id="FPAS01000002">
    <property type="protein sequence ID" value="SFT67903.1"/>
    <property type="molecule type" value="Genomic_DNA"/>
</dbReference>
<dbReference type="GO" id="GO:0051301">
    <property type="term" value="P:cell division"/>
    <property type="evidence" value="ECO:0007669"/>
    <property type="project" value="UniProtKB-KW"/>
</dbReference>
<dbReference type="RefSeq" id="WP_090248380.1">
    <property type="nucleotide sequence ID" value="NZ_FPAS01000002.1"/>
</dbReference>
<keyword evidence="1" id="KW-0132">Cell division</keyword>
<protein>
    <submittedName>
        <fullName evidence="1">Cell division protein FtsQ</fullName>
    </submittedName>
</protein>
<keyword evidence="2" id="KW-1185">Reference proteome</keyword>
<dbReference type="STRING" id="477690.SAMN05216474_1744"/>
<proteinExistence type="predicted"/>
<keyword evidence="1" id="KW-0131">Cell cycle</keyword>
<organism evidence="1 2">
    <name type="scientific">Lishizhenia tianjinensis</name>
    <dbReference type="NCBI Taxonomy" id="477690"/>
    <lineage>
        <taxon>Bacteria</taxon>
        <taxon>Pseudomonadati</taxon>
        <taxon>Bacteroidota</taxon>
        <taxon>Flavobacteriia</taxon>
        <taxon>Flavobacteriales</taxon>
        <taxon>Crocinitomicaceae</taxon>
        <taxon>Lishizhenia</taxon>
    </lineage>
</organism>
<dbReference type="AlphaFoldDB" id="A0A1I6ZZ17"/>
<sequence length="263" mass="30307">MKPWLRTTLWSIFAAAVLVLLVASQYSVSKKKTSTPKMHIHEHPGMSFLTEEELLTQLKRAGLWNENTTVDSLKIKNIEAYIQKLNVVDSVNVYTNLGGNWEIDVQIRRPIVRVLPEGNSGFYIDDKGEAMQLSDFPAHVLIATGLDELTMENASYKRLINNDSLITISKLDDLYRISKYVCNSTFFNALFTQLHYDNNKGFKLIPRVGNQEIVFGLAQSDEEVDKKFNKLKIFYDEIIPYEGWEKYESIDLRFEEQIVGKKK</sequence>
<evidence type="ECO:0000313" key="1">
    <source>
        <dbReference type="EMBL" id="SFT67903.1"/>
    </source>
</evidence>
<dbReference type="Proteomes" id="UP000236454">
    <property type="component" value="Unassembled WGS sequence"/>
</dbReference>
<reference evidence="1 2" key="1">
    <citation type="submission" date="2016-10" db="EMBL/GenBank/DDBJ databases">
        <authorList>
            <person name="de Groot N.N."/>
        </authorList>
    </citation>
    <scope>NUCLEOTIDE SEQUENCE [LARGE SCALE GENOMIC DNA]</scope>
    <source>
        <strain evidence="1 2">CGMCC 1.7005</strain>
    </source>
</reference>
<evidence type="ECO:0000313" key="2">
    <source>
        <dbReference type="Proteomes" id="UP000236454"/>
    </source>
</evidence>
<name>A0A1I6ZZ17_9FLAO</name>
<dbReference type="OrthoDB" id="1466667at2"/>
<accession>A0A1I6ZZ17</accession>